<gene>
    <name evidence="2" type="ORF">SAMN02745121_05636</name>
</gene>
<organism evidence="2 3">
    <name type="scientific">Nannocystis exedens</name>
    <dbReference type="NCBI Taxonomy" id="54"/>
    <lineage>
        <taxon>Bacteria</taxon>
        <taxon>Pseudomonadati</taxon>
        <taxon>Myxococcota</taxon>
        <taxon>Polyangia</taxon>
        <taxon>Nannocystales</taxon>
        <taxon>Nannocystaceae</taxon>
        <taxon>Nannocystis</taxon>
    </lineage>
</organism>
<dbReference type="SUPFAM" id="SSF53474">
    <property type="entry name" value="alpha/beta-Hydrolases"/>
    <property type="match status" value="1"/>
</dbReference>
<keyword evidence="3" id="KW-1185">Reference proteome</keyword>
<evidence type="ECO:0000313" key="2">
    <source>
        <dbReference type="EMBL" id="SFE82004.1"/>
    </source>
</evidence>
<dbReference type="GO" id="GO:0016787">
    <property type="term" value="F:hydrolase activity"/>
    <property type="evidence" value="ECO:0007669"/>
    <property type="project" value="UniProtKB-KW"/>
</dbReference>
<name>A0A1I2DN25_9BACT</name>
<protein>
    <submittedName>
        <fullName evidence="2">Alpha/beta hydrolase fold</fullName>
    </submittedName>
</protein>
<evidence type="ECO:0000313" key="3">
    <source>
        <dbReference type="Proteomes" id="UP000199400"/>
    </source>
</evidence>
<dbReference type="InterPro" id="IPR029058">
    <property type="entry name" value="AB_hydrolase_fold"/>
</dbReference>
<dbReference type="RefSeq" id="WP_245913659.1">
    <property type="nucleotide sequence ID" value="NZ_FOMX01000020.1"/>
</dbReference>
<reference evidence="3" key="1">
    <citation type="submission" date="2016-10" db="EMBL/GenBank/DDBJ databases">
        <authorList>
            <person name="Varghese N."/>
            <person name="Submissions S."/>
        </authorList>
    </citation>
    <scope>NUCLEOTIDE SEQUENCE [LARGE SCALE GENOMIC DNA]</scope>
    <source>
        <strain evidence="3">ATCC 25963</strain>
    </source>
</reference>
<dbReference type="Gene3D" id="3.40.50.1820">
    <property type="entry name" value="alpha/beta hydrolase"/>
    <property type="match status" value="1"/>
</dbReference>
<feature type="domain" description="AB hydrolase-1" evidence="1">
    <location>
        <begin position="85"/>
        <end position="156"/>
    </location>
</feature>
<keyword evidence="2" id="KW-0378">Hydrolase</keyword>
<accession>A0A1I2DN25</accession>
<dbReference type="Pfam" id="PF00561">
    <property type="entry name" value="Abhydrolase_1"/>
    <property type="match status" value="1"/>
</dbReference>
<dbReference type="AlphaFoldDB" id="A0A1I2DN25"/>
<dbReference type="STRING" id="54.SAMN02745121_05636"/>
<evidence type="ECO:0000259" key="1">
    <source>
        <dbReference type="Pfam" id="PF00561"/>
    </source>
</evidence>
<dbReference type="InterPro" id="IPR000073">
    <property type="entry name" value="AB_hydrolase_1"/>
</dbReference>
<dbReference type="Proteomes" id="UP000199400">
    <property type="component" value="Unassembled WGS sequence"/>
</dbReference>
<sequence length="171" mass="18845">MFWLPGGPGLSVRGAFAANDRGKLRTWLELRAVADLVVLEQRGDSVRGEMLTDTREAWPQDRPASVEASAESMRARARAAVHANPDKDLSGYDIAEFVADVDDLRRALGYEKISLFVGSFGSQWGLAVIRLHPQIVARAVLSGVEPPDNGYDMPFYLLRTEPAAKQAIFNF</sequence>
<dbReference type="EMBL" id="FOMX01000020">
    <property type="protein sequence ID" value="SFE82004.1"/>
    <property type="molecule type" value="Genomic_DNA"/>
</dbReference>
<proteinExistence type="predicted"/>